<keyword evidence="7 9" id="KW-0129">CBS domain</keyword>
<evidence type="ECO:0000256" key="9">
    <source>
        <dbReference type="PROSITE-ProRule" id="PRU00703"/>
    </source>
</evidence>
<evidence type="ECO:0000256" key="8">
    <source>
        <dbReference type="ARBA" id="ARBA00023136"/>
    </source>
</evidence>
<comment type="similarity">
    <text evidence="2">Belongs to the UPF0053 family. Hemolysin C subfamily.</text>
</comment>
<gene>
    <name evidence="14" type="ORF">HYD_0240</name>
</gene>
<evidence type="ECO:0000256" key="4">
    <source>
        <dbReference type="ARBA" id="ARBA00022692"/>
    </source>
</evidence>
<dbReference type="SUPFAM" id="SSF54631">
    <property type="entry name" value="CBS-domain pair"/>
    <property type="match status" value="1"/>
</dbReference>
<evidence type="ECO:0000256" key="11">
    <source>
        <dbReference type="SAM" id="Phobius"/>
    </source>
</evidence>
<evidence type="ECO:0000256" key="5">
    <source>
        <dbReference type="ARBA" id="ARBA00022737"/>
    </source>
</evidence>
<feature type="transmembrane region" description="Helical" evidence="11">
    <location>
        <begin position="121"/>
        <end position="143"/>
    </location>
</feature>
<feature type="domain" description="CNNM transmembrane" evidence="13">
    <location>
        <begin position="1"/>
        <end position="187"/>
    </location>
</feature>
<evidence type="ECO:0000256" key="3">
    <source>
        <dbReference type="ARBA" id="ARBA00022475"/>
    </source>
</evidence>
<evidence type="ECO:0000259" key="12">
    <source>
        <dbReference type="PROSITE" id="PS51371"/>
    </source>
</evidence>
<dbReference type="SUPFAM" id="SSF56176">
    <property type="entry name" value="FAD-binding/transporter-associated domain-like"/>
    <property type="match status" value="1"/>
</dbReference>
<dbReference type="CDD" id="cd04590">
    <property type="entry name" value="CBS_pair_CorC_HlyC_assoc"/>
    <property type="match status" value="1"/>
</dbReference>
<comment type="subcellular location">
    <subcellularLocation>
        <location evidence="1">Cell membrane</location>
        <topology evidence="1">Multi-pass membrane protein</topology>
    </subcellularLocation>
</comment>
<dbReference type="InterPro" id="IPR046342">
    <property type="entry name" value="CBS_dom_sf"/>
</dbReference>
<protein>
    <submittedName>
        <fullName evidence="14">Membrane protein</fullName>
    </submittedName>
</protein>
<dbReference type="Gene3D" id="3.10.580.10">
    <property type="entry name" value="CBS-domain"/>
    <property type="match status" value="1"/>
</dbReference>
<reference evidence="14" key="1">
    <citation type="submission" date="2021-10" db="EMBL/GenBank/DDBJ databases">
        <title>Genome Sequence of The Candidatus Hydrogeosomobacter endosymbioticus, an Intracellular Bacterial Symbiont of the Anaerobic Ciliate GW7.</title>
        <authorList>
            <person name="Shiohama Y."/>
            <person name="Shinzato N."/>
        </authorList>
    </citation>
    <scope>NUCLEOTIDE SEQUENCE [LARGE SCALE GENOMIC DNA]</scope>
    <source>
        <strain evidence="14">200920</strain>
    </source>
</reference>
<organism evidence="14 15">
    <name type="scientific">Candidatus Hydrogenosomobacter endosymbioticus</name>
    <dbReference type="NCBI Taxonomy" id="2558174"/>
    <lineage>
        <taxon>Bacteria</taxon>
        <taxon>Pseudomonadati</taxon>
        <taxon>Pseudomonadota</taxon>
        <taxon>Alphaproteobacteria</taxon>
        <taxon>Holosporales</taxon>
        <taxon>Holosporaceae</taxon>
        <taxon>Candidatus Hydrogenosomobacter</taxon>
    </lineage>
</organism>
<dbReference type="PROSITE" id="PS51371">
    <property type="entry name" value="CBS"/>
    <property type="match status" value="2"/>
</dbReference>
<keyword evidence="8 10" id="KW-0472">Membrane</keyword>
<dbReference type="SMART" id="SM01091">
    <property type="entry name" value="CorC_HlyC"/>
    <property type="match status" value="1"/>
</dbReference>
<evidence type="ECO:0000256" key="2">
    <source>
        <dbReference type="ARBA" id="ARBA00006446"/>
    </source>
</evidence>
<dbReference type="InterPro" id="IPR000644">
    <property type="entry name" value="CBS_dom"/>
</dbReference>
<dbReference type="Proteomes" id="UP001320209">
    <property type="component" value="Chromosome"/>
</dbReference>
<evidence type="ECO:0000256" key="7">
    <source>
        <dbReference type="ARBA" id="ARBA00023122"/>
    </source>
</evidence>
<proteinExistence type="inferred from homology"/>
<feature type="domain" description="CBS" evidence="12">
    <location>
        <begin position="271"/>
        <end position="328"/>
    </location>
</feature>
<dbReference type="Gene3D" id="3.30.465.10">
    <property type="match status" value="1"/>
</dbReference>
<keyword evidence="15" id="KW-1185">Reference proteome</keyword>
<dbReference type="PROSITE" id="PS51846">
    <property type="entry name" value="CNNM"/>
    <property type="match status" value="1"/>
</dbReference>
<keyword evidence="6 10" id="KW-1133">Transmembrane helix</keyword>
<dbReference type="InterPro" id="IPR002550">
    <property type="entry name" value="CNNM"/>
</dbReference>
<dbReference type="Pfam" id="PF01595">
    <property type="entry name" value="CNNM"/>
    <property type="match status" value="1"/>
</dbReference>
<dbReference type="PANTHER" id="PTHR22777:SF32">
    <property type="entry name" value="UPF0053 INNER MEMBRANE PROTEIN YFJD"/>
    <property type="match status" value="1"/>
</dbReference>
<dbReference type="SMART" id="SM00116">
    <property type="entry name" value="CBS"/>
    <property type="match status" value="2"/>
</dbReference>
<dbReference type="Pfam" id="PF00571">
    <property type="entry name" value="CBS"/>
    <property type="match status" value="2"/>
</dbReference>
<dbReference type="EMBL" id="AP025225">
    <property type="protein sequence ID" value="BDB95891.1"/>
    <property type="molecule type" value="Genomic_DNA"/>
</dbReference>
<keyword evidence="3" id="KW-1003">Cell membrane</keyword>
<accession>A0ABN6L239</accession>
<dbReference type="InterPro" id="IPR005170">
    <property type="entry name" value="Transptr-assoc_dom"/>
</dbReference>
<dbReference type="Pfam" id="PF03471">
    <property type="entry name" value="CorC_HlyC"/>
    <property type="match status" value="1"/>
</dbReference>
<feature type="domain" description="CBS" evidence="12">
    <location>
        <begin position="205"/>
        <end position="266"/>
    </location>
</feature>
<feature type="transmembrane region" description="Helical" evidence="11">
    <location>
        <begin position="89"/>
        <end position="109"/>
    </location>
</feature>
<keyword evidence="5" id="KW-0677">Repeat</keyword>
<evidence type="ECO:0000259" key="13">
    <source>
        <dbReference type="PROSITE" id="PS51846"/>
    </source>
</evidence>
<dbReference type="RefSeq" id="WP_236865111.1">
    <property type="nucleotide sequence ID" value="NZ_AP025225.1"/>
</dbReference>
<dbReference type="InterPro" id="IPR016169">
    <property type="entry name" value="FAD-bd_PCMH_sub2"/>
</dbReference>
<dbReference type="InterPro" id="IPR036318">
    <property type="entry name" value="FAD-bd_PCMH-like_sf"/>
</dbReference>
<evidence type="ECO:0000256" key="6">
    <source>
        <dbReference type="ARBA" id="ARBA00022989"/>
    </source>
</evidence>
<keyword evidence="4 10" id="KW-0812">Transmembrane</keyword>
<evidence type="ECO:0000256" key="1">
    <source>
        <dbReference type="ARBA" id="ARBA00004651"/>
    </source>
</evidence>
<feature type="transmembrane region" description="Helical" evidence="11">
    <location>
        <begin position="59"/>
        <end position="82"/>
    </location>
</feature>
<evidence type="ECO:0000256" key="10">
    <source>
        <dbReference type="PROSITE-ProRule" id="PRU01193"/>
    </source>
</evidence>
<dbReference type="PANTHER" id="PTHR22777">
    <property type="entry name" value="HEMOLYSIN-RELATED"/>
    <property type="match status" value="1"/>
</dbReference>
<evidence type="ECO:0000313" key="14">
    <source>
        <dbReference type="EMBL" id="BDB95891.1"/>
    </source>
</evidence>
<sequence>MSLVISIIVSIIAVMCAAVLSASETAVTASSRLRLYQLAKKGHKRAMLLLSLQDNMSTLISSVLLANTWLIAGVTALATHVLVELTGEIGVVIASFFIALFITVYVEVLPKIYVYRNPEKVGIALASWLELLRNFLFPVTVVIDKIARFSLSTFGISIKSQPLKSNLDELRGAIDLHVGDGAVVHERAMLNSILDLSHVSVEEIMIHRKNIVSFDIETPTEKLCNKILKSTYTRIPLWKGSPDNIVGVVNVKDLARALQNSKPADIDFASLASSPWFIPESTVLFAQLQLFREKHKHQAFVVDEYGALLGMISLEDILEEIVGEILDEHDIKISGVRVTSKGHYIVSGEVTLRDLKRQYNWDLECENAATIAGLILQKTREIPETGSIVKINGFEIKILRKQQNQIVLVKILPKNENPAIKLPAE</sequence>
<name>A0ABN6L239_9PROT</name>
<evidence type="ECO:0000313" key="15">
    <source>
        <dbReference type="Proteomes" id="UP001320209"/>
    </source>
</evidence>
<dbReference type="InterPro" id="IPR044751">
    <property type="entry name" value="Ion_transp-like_CBS"/>
</dbReference>